<protein>
    <submittedName>
        <fullName evidence="1">Uncharacterized protein</fullName>
    </submittedName>
</protein>
<dbReference type="AlphaFoldDB" id="A0A2G4R9I8"/>
<sequence length="122" mass="13915">MPETEFYDPFDNTPFTEISLKDAMDQKDLTQEDVDLISAAPEIFDNEIVYWLLKCPDTGRTTCHGVTFDETTARDQAQDLSEVGEIISTKTMTVREYLRDIMGLEVPDRNHSNDLPQDQPSP</sequence>
<comment type="caution">
    <text evidence="1">The sequence shown here is derived from an EMBL/GenBank/DDBJ whole genome shotgun (WGS) entry which is preliminary data.</text>
</comment>
<reference evidence="1 2" key="1">
    <citation type="submission" date="2017-10" db="EMBL/GenBank/DDBJ databases">
        <title>Genomic analysis of the genus Acetobacter.</title>
        <authorList>
            <person name="Kim K.H."/>
            <person name="Chun B.H."/>
            <person name="Son A.R."/>
            <person name="Jeon C.O."/>
        </authorList>
    </citation>
    <scope>NUCLEOTIDE SEQUENCE [LARGE SCALE GENOMIC DNA]</scope>
    <source>
        <strain evidence="1 2">LHT 2458</strain>
    </source>
</reference>
<gene>
    <name evidence="1" type="ORF">CSR02_12605</name>
</gene>
<dbReference type="Proteomes" id="UP000228751">
    <property type="component" value="Unassembled WGS sequence"/>
</dbReference>
<organism evidence="1 2">
    <name type="scientific">Acetobacter pomorum</name>
    <dbReference type="NCBI Taxonomy" id="65959"/>
    <lineage>
        <taxon>Bacteria</taxon>
        <taxon>Pseudomonadati</taxon>
        <taxon>Pseudomonadota</taxon>
        <taxon>Alphaproteobacteria</taxon>
        <taxon>Acetobacterales</taxon>
        <taxon>Acetobacteraceae</taxon>
        <taxon>Acetobacter</taxon>
    </lineage>
</organism>
<evidence type="ECO:0000313" key="1">
    <source>
        <dbReference type="EMBL" id="PHY93239.1"/>
    </source>
</evidence>
<proteinExistence type="predicted"/>
<name>A0A2G4R9I8_9PROT</name>
<dbReference type="RefSeq" id="WP_099541889.1">
    <property type="nucleotide sequence ID" value="NZ_PEBQ01000157.1"/>
</dbReference>
<dbReference type="EMBL" id="PEBQ01000157">
    <property type="protein sequence ID" value="PHY93239.1"/>
    <property type="molecule type" value="Genomic_DNA"/>
</dbReference>
<evidence type="ECO:0000313" key="2">
    <source>
        <dbReference type="Proteomes" id="UP000228751"/>
    </source>
</evidence>
<keyword evidence="2" id="KW-1185">Reference proteome</keyword>
<accession>A0A2G4R9I8</accession>